<feature type="domain" description="Terpene synthase metal-binding" evidence="3">
    <location>
        <begin position="23"/>
        <end position="71"/>
    </location>
</feature>
<dbReference type="InterPro" id="IPR005630">
    <property type="entry name" value="Terpene_synthase_metal-bd"/>
</dbReference>
<evidence type="ECO:0000256" key="1">
    <source>
        <dbReference type="ARBA" id="ARBA00022723"/>
    </source>
</evidence>
<evidence type="ECO:0000313" key="4">
    <source>
        <dbReference type="EMBL" id="KAG8370954.1"/>
    </source>
</evidence>
<name>A0AAV6WT07_9LAMI</name>
<dbReference type="SUPFAM" id="SSF48576">
    <property type="entry name" value="Terpenoid synthases"/>
    <property type="match status" value="1"/>
</dbReference>
<dbReference type="GO" id="GO:0016114">
    <property type="term" value="P:terpenoid biosynthetic process"/>
    <property type="evidence" value="ECO:0007669"/>
    <property type="project" value="InterPro"/>
</dbReference>
<dbReference type="PANTHER" id="PTHR31225:SF9">
    <property type="entry name" value="TERPENE SYNTHASE 10"/>
    <property type="match status" value="1"/>
</dbReference>
<dbReference type="Proteomes" id="UP000826271">
    <property type="component" value="Unassembled WGS sequence"/>
</dbReference>
<accession>A0AAV6WT07</accession>
<keyword evidence="5" id="KW-1185">Reference proteome</keyword>
<dbReference type="GO" id="GO:0000287">
    <property type="term" value="F:magnesium ion binding"/>
    <property type="evidence" value="ECO:0007669"/>
    <property type="project" value="InterPro"/>
</dbReference>
<gene>
    <name evidence="4" type="ORF">BUALT_Bualt13G0036900</name>
</gene>
<dbReference type="InterPro" id="IPR008949">
    <property type="entry name" value="Isoprenoid_synthase_dom_sf"/>
</dbReference>
<evidence type="ECO:0000256" key="2">
    <source>
        <dbReference type="ARBA" id="ARBA00022842"/>
    </source>
</evidence>
<dbReference type="Pfam" id="PF19086">
    <property type="entry name" value="Terpene_syn_C_2"/>
    <property type="match status" value="1"/>
</dbReference>
<comment type="caution">
    <text evidence="4">The sequence shown here is derived from an EMBL/GenBank/DDBJ whole genome shotgun (WGS) entry which is preliminary data.</text>
</comment>
<keyword evidence="1" id="KW-0479">Metal-binding</keyword>
<reference evidence="4" key="1">
    <citation type="submission" date="2019-10" db="EMBL/GenBank/DDBJ databases">
        <authorList>
            <person name="Zhang R."/>
            <person name="Pan Y."/>
            <person name="Wang J."/>
            <person name="Ma R."/>
            <person name="Yu S."/>
        </authorList>
    </citation>
    <scope>NUCLEOTIDE SEQUENCE</scope>
    <source>
        <strain evidence="4">LA-IB0</strain>
        <tissue evidence="4">Leaf</tissue>
    </source>
</reference>
<dbReference type="PANTHER" id="PTHR31225">
    <property type="entry name" value="OS04G0344100 PROTEIN-RELATED"/>
    <property type="match status" value="1"/>
</dbReference>
<dbReference type="Gene3D" id="1.10.600.10">
    <property type="entry name" value="Farnesyl Diphosphate Synthase"/>
    <property type="match status" value="2"/>
</dbReference>
<evidence type="ECO:0000259" key="3">
    <source>
        <dbReference type="Pfam" id="PF03936"/>
    </source>
</evidence>
<dbReference type="AlphaFoldDB" id="A0AAV6WT07"/>
<proteinExistence type="predicted"/>
<protein>
    <recommendedName>
        <fullName evidence="3">Terpene synthase metal-binding domain-containing protein</fullName>
    </recommendedName>
</protein>
<keyword evidence="2" id="KW-0460">Magnesium</keyword>
<dbReference type="GO" id="GO:0010333">
    <property type="term" value="F:terpene synthase activity"/>
    <property type="evidence" value="ECO:0007669"/>
    <property type="project" value="InterPro"/>
</dbReference>
<dbReference type="Pfam" id="PF03936">
    <property type="entry name" value="Terpene_synth_C"/>
    <property type="match status" value="1"/>
</dbReference>
<sequence>MREEIDVKDWVGRGGATAALGWEGWRNGVLDQLPDYMQVCYLAVYNIINEVAYDVLKDEGYIIIKYLRKSIEMERGDLRKAVQCYMNETGASDKDAQEYIWSLVREAWKKINGESVANSPFSQAFITSLVNAGRMTHYTYKYGDGHGVQPSNVKDEIKDLLFHHIV</sequence>
<dbReference type="InterPro" id="IPR050148">
    <property type="entry name" value="Terpene_synthase-like"/>
</dbReference>
<evidence type="ECO:0000313" key="5">
    <source>
        <dbReference type="Proteomes" id="UP000826271"/>
    </source>
</evidence>
<dbReference type="EMBL" id="WHWC01000013">
    <property type="protein sequence ID" value="KAG8370954.1"/>
    <property type="molecule type" value="Genomic_DNA"/>
</dbReference>
<organism evidence="4 5">
    <name type="scientific">Buddleja alternifolia</name>
    <dbReference type="NCBI Taxonomy" id="168488"/>
    <lineage>
        <taxon>Eukaryota</taxon>
        <taxon>Viridiplantae</taxon>
        <taxon>Streptophyta</taxon>
        <taxon>Embryophyta</taxon>
        <taxon>Tracheophyta</taxon>
        <taxon>Spermatophyta</taxon>
        <taxon>Magnoliopsida</taxon>
        <taxon>eudicotyledons</taxon>
        <taxon>Gunneridae</taxon>
        <taxon>Pentapetalae</taxon>
        <taxon>asterids</taxon>
        <taxon>lamiids</taxon>
        <taxon>Lamiales</taxon>
        <taxon>Scrophulariaceae</taxon>
        <taxon>Buddlejeae</taxon>
        <taxon>Buddleja</taxon>
    </lineage>
</organism>